<reference evidence="4 5" key="2">
    <citation type="submission" date="2016-06" db="EMBL/GenBank/DDBJ databases">
        <title>Pedobacter psychrophilus sp. nov., isolated from Antarctic fragmentary rock.</title>
        <authorList>
            <person name="Svec P."/>
        </authorList>
    </citation>
    <scope>NUCLEOTIDE SEQUENCE [LARGE SCALE GENOMIC DNA]</scope>
    <source>
        <strain evidence="4 5">CCM 8644</strain>
    </source>
</reference>
<organism evidence="4 5">
    <name type="scientific">Pedobacter psychrophilus</name>
    <dbReference type="NCBI Taxonomy" id="1826909"/>
    <lineage>
        <taxon>Bacteria</taxon>
        <taxon>Pseudomonadati</taxon>
        <taxon>Bacteroidota</taxon>
        <taxon>Sphingobacteriia</taxon>
        <taxon>Sphingobacteriales</taxon>
        <taxon>Sphingobacteriaceae</taxon>
        <taxon>Pedobacter</taxon>
    </lineage>
</organism>
<dbReference type="PANTHER" id="PTHR43240:SF5">
    <property type="entry name" value="1,4-DIHYDROXY-2-NAPHTHOYL-COA THIOESTERASE 1"/>
    <property type="match status" value="1"/>
</dbReference>
<dbReference type="OrthoDB" id="9798208at2"/>
<dbReference type="PANTHER" id="PTHR43240">
    <property type="entry name" value="1,4-DIHYDROXY-2-NAPHTHOYL-COA THIOESTERASE 1"/>
    <property type="match status" value="1"/>
</dbReference>
<evidence type="ECO:0000256" key="2">
    <source>
        <dbReference type="ARBA" id="ARBA00022801"/>
    </source>
</evidence>
<dbReference type="InterPro" id="IPR003736">
    <property type="entry name" value="PAAI_dom"/>
</dbReference>
<dbReference type="STRING" id="1826909.A5893_11975"/>
<evidence type="ECO:0000259" key="3">
    <source>
        <dbReference type="Pfam" id="PF03061"/>
    </source>
</evidence>
<dbReference type="GO" id="GO:0005829">
    <property type="term" value="C:cytosol"/>
    <property type="evidence" value="ECO:0007669"/>
    <property type="project" value="TreeGrafter"/>
</dbReference>
<dbReference type="GO" id="GO:0061522">
    <property type="term" value="F:1,4-dihydroxy-2-naphthoyl-CoA thioesterase activity"/>
    <property type="evidence" value="ECO:0007669"/>
    <property type="project" value="TreeGrafter"/>
</dbReference>
<proteinExistence type="inferred from homology"/>
<evidence type="ECO:0000256" key="1">
    <source>
        <dbReference type="ARBA" id="ARBA00008324"/>
    </source>
</evidence>
<evidence type="ECO:0000313" key="4">
    <source>
        <dbReference type="EMBL" id="OAQ38759.1"/>
    </source>
</evidence>
<dbReference type="SUPFAM" id="SSF54637">
    <property type="entry name" value="Thioesterase/thiol ester dehydrase-isomerase"/>
    <property type="match status" value="1"/>
</dbReference>
<dbReference type="EMBL" id="LWHJ01000029">
    <property type="protein sequence ID" value="OAQ38759.1"/>
    <property type="molecule type" value="Genomic_DNA"/>
</dbReference>
<reference evidence="4 5" key="1">
    <citation type="submission" date="2016-04" db="EMBL/GenBank/DDBJ databases">
        <authorList>
            <person name="Evans L.H."/>
            <person name="Alamgir A."/>
            <person name="Owens N."/>
            <person name="Weber N.D."/>
            <person name="Virtaneva K."/>
            <person name="Barbian K."/>
            <person name="Babar A."/>
            <person name="Rosenke K."/>
        </authorList>
    </citation>
    <scope>NUCLEOTIDE SEQUENCE [LARGE SCALE GENOMIC DNA]</scope>
    <source>
        <strain evidence="4 5">CCM 8644</strain>
    </source>
</reference>
<dbReference type="Proteomes" id="UP000078459">
    <property type="component" value="Unassembled WGS sequence"/>
</dbReference>
<dbReference type="InterPro" id="IPR029069">
    <property type="entry name" value="HotDog_dom_sf"/>
</dbReference>
<accession>A0A179DE27</accession>
<dbReference type="NCBIfam" id="TIGR00369">
    <property type="entry name" value="unchar_dom_1"/>
    <property type="match status" value="1"/>
</dbReference>
<dbReference type="InterPro" id="IPR006683">
    <property type="entry name" value="Thioestr_dom"/>
</dbReference>
<feature type="domain" description="Thioesterase" evidence="3">
    <location>
        <begin position="50"/>
        <end position="127"/>
    </location>
</feature>
<dbReference type="RefSeq" id="WP_068822912.1">
    <property type="nucleotide sequence ID" value="NZ_LWHJ01000029.1"/>
</dbReference>
<dbReference type="CDD" id="cd03443">
    <property type="entry name" value="PaaI_thioesterase"/>
    <property type="match status" value="1"/>
</dbReference>
<dbReference type="Pfam" id="PF03061">
    <property type="entry name" value="4HBT"/>
    <property type="match status" value="1"/>
</dbReference>
<evidence type="ECO:0000313" key="5">
    <source>
        <dbReference type="Proteomes" id="UP000078459"/>
    </source>
</evidence>
<keyword evidence="2" id="KW-0378">Hydrolase</keyword>
<dbReference type="Gene3D" id="3.10.129.10">
    <property type="entry name" value="Hotdog Thioesterase"/>
    <property type="match status" value="1"/>
</dbReference>
<dbReference type="AlphaFoldDB" id="A0A179DE27"/>
<protein>
    <submittedName>
        <fullName evidence="4">Esterase</fullName>
    </submittedName>
</protein>
<sequence>MIWFTKPDLEELNNRPKNNIGGLLGIEFTEIGDDFIKAIMPVDDRTRQPYGILHGGASVVLTETLGSVASNLVLDTNFKMGVGLEVNANHLRPVKSGFVTGICTPIHIGGKTHVWDIKLYNDKGKITCISRLTTAIVPVVKI</sequence>
<comment type="caution">
    <text evidence="4">The sequence shown here is derived from an EMBL/GenBank/DDBJ whole genome shotgun (WGS) entry which is preliminary data.</text>
</comment>
<gene>
    <name evidence="4" type="ORF">A5893_11975</name>
</gene>
<comment type="similarity">
    <text evidence="1">Belongs to the thioesterase PaaI family.</text>
</comment>
<keyword evidence="5" id="KW-1185">Reference proteome</keyword>
<name>A0A179DE27_9SPHI</name>